<evidence type="ECO:0000313" key="2">
    <source>
        <dbReference type="EMBL" id="QWF70095.1"/>
    </source>
</evidence>
<dbReference type="RefSeq" id="WP_215580927.1">
    <property type="nucleotide sequence ID" value="NZ_CP073754.1"/>
</dbReference>
<dbReference type="GO" id="GO:0003677">
    <property type="term" value="F:DNA binding"/>
    <property type="evidence" value="ECO:0007669"/>
    <property type="project" value="InterPro"/>
</dbReference>
<dbReference type="EMBL" id="CP073754">
    <property type="protein sequence ID" value="QWF70095.1"/>
    <property type="molecule type" value="Genomic_DNA"/>
</dbReference>
<dbReference type="Gene3D" id="3.90.350.10">
    <property type="entry name" value="Transposase Inhibitor Protein From Tn5, Chain A, domain 1"/>
    <property type="match status" value="1"/>
</dbReference>
<dbReference type="SUPFAM" id="SSF53098">
    <property type="entry name" value="Ribonuclease H-like"/>
    <property type="match status" value="1"/>
</dbReference>
<name>A0A975MM46_9GAMM</name>
<dbReference type="GO" id="GO:0004803">
    <property type="term" value="F:transposase activity"/>
    <property type="evidence" value="ECO:0007669"/>
    <property type="project" value="InterPro"/>
</dbReference>
<gene>
    <name evidence="2" type="ORF">KEF85_12145</name>
</gene>
<dbReference type="AlphaFoldDB" id="A0A975MM46"/>
<organism evidence="2 3">
    <name type="scientific">Methylomonas paludis</name>
    <dbReference type="NCBI Taxonomy" id="1173101"/>
    <lineage>
        <taxon>Bacteria</taxon>
        <taxon>Pseudomonadati</taxon>
        <taxon>Pseudomonadota</taxon>
        <taxon>Gammaproteobacteria</taxon>
        <taxon>Methylococcales</taxon>
        <taxon>Methylococcaceae</taxon>
        <taxon>Methylomonas</taxon>
    </lineage>
</organism>
<dbReference type="KEGG" id="mpad:KEF85_12145"/>
<dbReference type="NCBIfam" id="NF033591">
    <property type="entry name" value="transpos_IS4_2"/>
    <property type="match status" value="1"/>
</dbReference>
<sequence length="379" mass="44930">MDLNDGLRAILKDHVSWSKRRLDCFIGLLLALIQSRHMNLTQLAVNFGGQATLKSRYRRLQRFFQTVVFDYDAVAHLIMQLFDFKGQSYYLTLDRTNWKWGKANLNILTLAIAYKGMAVPVYWLVLNKQGNSNQRERIALLQRFIRQFGRHGIQGVLADREFIGDQWWQWLTDHTIPYLIRMKDNQLLTNRRHAGKPVQALFRDLKVGEQRVLRKRQRIGDQWVWLNALKLETNELLVLASNRRLAQAIQVYGQRWQIENLFQCLKGRGFHLEETRLTRLTRLTRYYRIKKVMALQAIAFCWAHKVGEWKHRAVKPLTIKQHGRPECSLFRYGLDELNNFLLKTVKSADEMLRFWILFLCPPTMIDYDRSRSGKITLRI</sequence>
<feature type="domain" description="Transposase IS4-like" evidence="1">
    <location>
        <begin position="97"/>
        <end position="285"/>
    </location>
</feature>
<evidence type="ECO:0000313" key="3">
    <source>
        <dbReference type="Proteomes" id="UP000676649"/>
    </source>
</evidence>
<dbReference type="Pfam" id="PF01609">
    <property type="entry name" value="DDE_Tnp_1"/>
    <property type="match status" value="1"/>
</dbReference>
<proteinExistence type="predicted"/>
<accession>A0A975MM46</accession>
<protein>
    <submittedName>
        <fullName evidence="2">IS4 family transposase</fullName>
    </submittedName>
</protein>
<reference evidence="2" key="1">
    <citation type="submission" date="2021-04" db="EMBL/GenBank/DDBJ databases">
        <title>Draft genome sequence data of methanotrophic Methylovulum sp. strain S1L and Methylomonas sp. strain S2AM isolated from boreal lake water columns.</title>
        <authorList>
            <person name="Rissanen A.J."/>
            <person name="Mangayil R."/>
            <person name="Svenning M.M."/>
            <person name="Khanongnuch R."/>
        </authorList>
    </citation>
    <scope>NUCLEOTIDE SEQUENCE</scope>
    <source>
        <strain evidence="2">S2AM</strain>
    </source>
</reference>
<keyword evidence="3" id="KW-1185">Reference proteome</keyword>
<dbReference type="GO" id="GO:0006313">
    <property type="term" value="P:DNA transposition"/>
    <property type="evidence" value="ECO:0007669"/>
    <property type="project" value="InterPro"/>
</dbReference>
<dbReference type="InterPro" id="IPR002559">
    <property type="entry name" value="Transposase_11"/>
</dbReference>
<dbReference type="InterPro" id="IPR012337">
    <property type="entry name" value="RNaseH-like_sf"/>
</dbReference>
<dbReference type="InterPro" id="IPR047658">
    <property type="entry name" value="IS4-like_transpos"/>
</dbReference>
<evidence type="ECO:0000259" key="1">
    <source>
        <dbReference type="Pfam" id="PF01609"/>
    </source>
</evidence>
<dbReference type="Proteomes" id="UP000676649">
    <property type="component" value="Chromosome"/>
</dbReference>